<dbReference type="BioCyc" id="KPNE507522:GI0B-5700-MONOMER"/>
<dbReference type="HOGENOM" id="CLU_3344720_0_0_6"/>
<name>B5RK90_KLEV3</name>
<dbReference type="KEGG" id="kpe:KPK_A0169"/>
<geneLocation type="plasmid" evidence="1 2">
    <name>pKP187</name>
</geneLocation>
<dbReference type="Proteomes" id="UP000001734">
    <property type="component" value="Plasmid pKP187"/>
</dbReference>
<protein>
    <submittedName>
        <fullName evidence="1">Uncharacterized protein</fullName>
    </submittedName>
</protein>
<sequence length="37" mass="4356">MQDIYYLFIASLIQIRKLPVPDLLQPRQCAAARQHNM</sequence>
<reference evidence="1 2" key="1">
    <citation type="journal article" date="2008" name="PLoS Genet.">
        <title>Complete genome sequence of the N2-fixing broad host range endophyte Klebsiella pneumoniae 342 and virulence predictions verified in mice.</title>
        <authorList>
            <person name="Fouts D.E."/>
            <person name="Tyler H.L."/>
            <person name="DeBoy R.T."/>
            <person name="Daugherty S."/>
            <person name="Ren Q."/>
            <person name="Badger J.H."/>
            <person name="Durkin A.S."/>
            <person name="Huot H."/>
            <person name="Shrivastava S."/>
            <person name="Kothari S."/>
            <person name="Dodson R.J."/>
            <person name="Mohamoud Y."/>
            <person name="Khouri H."/>
            <person name="Roesch L.F."/>
            <person name="Krogfelt K.A."/>
            <person name="Struve C."/>
            <person name="Triplett E.W."/>
            <person name="Methe B.A."/>
        </authorList>
    </citation>
    <scope>NUCLEOTIDE SEQUENCE [LARGE SCALE GENOMIC DNA]</scope>
    <source>
        <strain evidence="1 2">342</strain>
        <plasmid evidence="2">Plasmid pKP187</plasmid>
    </source>
</reference>
<dbReference type="AlphaFoldDB" id="B5RK90"/>
<gene>
    <name evidence="1" type="ordered locus">KPK_A0169</name>
</gene>
<evidence type="ECO:0000313" key="2">
    <source>
        <dbReference type="Proteomes" id="UP000001734"/>
    </source>
</evidence>
<accession>B5RK90</accession>
<proteinExistence type="predicted"/>
<dbReference type="EMBL" id="CP000965">
    <property type="protein sequence ID" value="ACI12163.1"/>
    <property type="molecule type" value="Genomic_DNA"/>
</dbReference>
<evidence type="ECO:0000313" key="1">
    <source>
        <dbReference type="EMBL" id="ACI12163.1"/>
    </source>
</evidence>
<organism evidence="1 2">
    <name type="scientific">Klebsiella variicola (strain 342)</name>
    <name type="common">Klebsiella pneumoniae</name>
    <dbReference type="NCBI Taxonomy" id="507522"/>
    <lineage>
        <taxon>Bacteria</taxon>
        <taxon>Pseudomonadati</taxon>
        <taxon>Pseudomonadota</taxon>
        <taxon>Gammaproteobacteria</taxon>
        <taxon>Enterobacterales</taxon>
        <taxon>Enterobacteriaceae</taxon>
        <taxon>Klebsiella/Raoultella group</taxon>
        <taxon>Klebsiella</taxon>
        <taxon>Klebsiella pneumoniae complex</taxon>
    </lineage>
</organism>
<keyword evidence="1" id="KW-0614">Plasmid</keyword>